<evidence type="ECO:0000256" key="2">
    <source>
        <dbReference type="ARBA" id="ARBA00008873"/>
    </source>
</evidence>
<feature type="domain" description="Cation efflux protein cytoplasmic" evidence="11">
    <location>
        <begin position="227"/>
        <end position="300"/>
    </location>
</feature>
<feature type="transmembrane region" description="Helical" evidence="9">
    <location>
        <begin position="32"/>
        <end position="54"/>
    </location>
</feature>
<evidence type="ECO:0000256" key="7">
    <source>
        <dbReference type="ARBA" id="ARBA00023136"/>
    </source>
</evidence>
<dbReference type="InterPro" id="IPR058533">
    <property type="entry name" value="Cation_efflux_TM"/>
</dbReference>
<dbReference type="InterPro" id="IPR036837">
    <property type="entry name" value="Cation_efflux_CTD_sf"/>
</dbReference>
<evidence type="ECO:0000256" key="9">
    <source>
        <dbReference type="SAM" id="Phobius"/>
    </source>
</evidence>
<dbReference type="GO" id="GO:0005886">
    <property type="term" value="C:plasma membrane"/>
    <property type="evidence" value="ECO:0007669"/>
    <property type="project" value="TreeGrafter"/>
</dbReference>
<dbReference type="EMBL" id="FODV01000008">
    <property type="protein sequence ID" value="SEO94223.1"/>
    <property type="molecule type" value="Genomic_DNA"/>
</dbReference>
<evidence type="ECO:0000256" key="4">
    <source>
        <dbReference type="ARBA" id="ARBA00022692"/>
    </source>
</evidence>
<keyword evidence="4 9" id="KW-0812">Transmembrane</keyword>
<dbReference type="InterPro" id="IPR027470">
    <property type="entry name" value="Cation_efflux_CTD"/>
</dbReference>
<reference evidence="13" key="1">
    <citation type="submission" date="2016-10" db="EMBL/GenBank/DDBJ databases">
        <authorList>
            <person name="Varghese N."/>
            <person name="Submissions S."/>
        </authorList>
    </citation>
    <scope>NUCLEOTIDE SEQUENCE [LARGE SCALE GENOMIC DNA]</scope>
    <source>
        <strain evidence="13">CGMCC 1.10121</strain>
    </source>
</reference>
<evidence type="ECO:0000313" key="13">
    <source>
        <dbReference type="Proteomes" id="UP000199126"/>
    </source>
</evidence>
<feature type="transmembrane region" description="Helical" evidence="9">
    <location>
        <begin position="194"/>
        <end position="215"/>
    </location>
</feature>
<evidence type="ECO:0000313" key="12">
    <source>
        <dbReference type="EMBL" id="SEO94223.1"/>
    </source>
</evidence>
<keyword evidence="13" id="KW-1185">Reference proteome</keyword>
<dbReference type="Pfam" id="PF16916">
    <property type="entry name" value="ZT_dimer"/>
    <property type="match status" value="1"/>
</dbReference>
<keyword evidence="5 9" id="KW-1133">Transmembrane helix</keyword>
<dbReference type="RefSeq" id="WP_089825545.1">
    <property type="nucleotide sequence ID" value="NZ_FODV01000008.1"/>
</dbReference>
<feature type="region of interest" description="Disordered" evidence="8">
    <location>
        <begin position="1"/>
        <end position="24"/>
    </location>
</feature>
<feature type="compositionally biased region" description="Basic and acidic residues" evidence="8">
    <location>
        <begin position="1"/>
        <end position="13"/>
    </location>
</feature>
<accession>A0A1H8TUK9</accession>
<dbReference type="Gene3D" id="1.20.1510.10">
    <property type="entry name" value="Cation efflux protein transmembrane domain"/>
    <property type="match status" value="1"/>
</dbReference>
<comment type="similarity">
    <text evidence="2">Belongs to the cation diffusion facilitator (CDF) transporter (TC 2.A.4) family. SLC30A subfamily.</text>
</comment>
<feature type="domain" description="Cation efflux protein transmembrane" evidence="10">
    <location>
        <begin position="33"/>
        <end position="223"/>
    </location>
</feature>
<comment type="subcellular location">
    <subcellularLocation>
        <location evidence="1">Membrane</location>
        <topology evidence="1">Multi-pass membrane protein</topology>
    </subcellularLocation>
</comment>
<evidence type="ECO:0000259" key="10">
    <source>
        <dbReference type="Pfam" id="PF01545"/>
    </source>
</evidence>
<protein>
    <submittedName>
        <fullName evidence="12">Cobalt-zinc-cadmium efflux system protein</fullName>
    </submittedName>
</protein>
<evidence type="ECO:0000256" key="6">
    <source>
        <dbReference type="ARBA" id="ARBA00023065"/>
    </source>
</evidence>
<evidence type="ECO:0000256" key="3">
    <source>
        <dbReference type="ARBA" id="ARBA00022448"/>
    </source>
</evidence>
<feature type="transmembrane region" description="Helical" evidence="9">
    <location>
        <begin position="100"/>
        <end position="119"/>
    </location>
</feature>
<sequence>MSGDPSHGEDARHAGHGSHAGHPDHAAASRRALLVALAINTAFFVVELVGALLADSVTLLADATHMLTDSASLLLALFAAWVSTRPADARRTYGYHRAEVLGALVNGLFLLGVVGYVVYDALRRFGDPRPVDASLVVAVGVVGLVANLVAAWVLSGHRDSLNVEGAFLHLLADAAGSVAAVVLGLTLLVTDWYVLDPVFALVVAALVSYSVWDLLRDSLNILLQGTPRGLDVDEIRAALAAVDGVADVHHLHVWALDSQRVALSGHLVTTAEADGDAILGQTQRLLGDRFGVDHATLQLEGAHVETAAFDCHRPTTHD</sequence>
<organism evidence="12 13">
    <name type="scientific">Halogranum amylolyticum</name>
    <dbReference type="NCBI Taxonomy" id="660520"/>
    <lineage>
        <taxon>Archaea</taxon>
        <taxon>Methanobacteriati</taxon>
        <taxon>Methanobacteriota</taxon>
        <taxon>Stenosarchaea group</taxon>
        <taxon>Halobacteria</taxon>
        <taxon>Halobacteriales</taxon>
        <taxon>Haloferacaceae</taxon>
    </lineage>
</organism>
<evidence type="ECO:0000256" key="8">
    <source>
        <dbReference type="SAM" id="MobiDB-lite"/>
    </source>
</evidence>
<keyword evidence="6" id="KW-0406">Ion transport</keyword>
<gene>
    <name evidence="12" type="ORF">SAMN04487948_108110</name>
</gene>
<feature type="transmembrane region" description="Helical" evidence="9">
    <location>
        <begin position="166"/>
        <end position="188"/>
    </location>
</feature>
<dbReference type="InterPro" id="IPR002524">
    <property type="entry name" value="Cation_efflux"/>
</dbReference>
<dbReference type="AlphaFoldDB" id="A0A1H8TUK9"/>
<dbReference type="PANTHER" id="PTHR11562">
    <property type="entry name" value="CATION EFFLUX PROTEIN/ ZINC TRANSPORTER"/>
    <property type="match status" value="1"/>
</dbReference>
<dbReference type="SUPFAM" id="SSF160240">
    <property type="entry name" value="Cation efflux protein cytoplasmic domain-like"/>
    <property type="match status" value="1"/>
</dbReference>
<dbReference type="NCBIfam" id="TIGR01297">
    <property type="entry name" value="CDF"/>
    <property type="match status" value="1"/>
</dbReference>
<keyword evidence="7 9" id="KW-0472">Membrane</keyword>
<dbReference type="InterPro" id="IPR050681">
    <property type="entry name" value="CDF/SLC30A"/>
</dbReference>
<name>A0A1H8TUK9_9EURY</name>
<dbReference type="Proteomes" id="UP000199126">
    <property type="component" value="Unassembled WGS sequence"/>
</dbReference>
<dbReference type="SUPFAM" id="SSF161111">
    <property type="entry name" value="Cation efflux protein transmembrane domain-like"/>
    <property type="match status" value="1"/>
</dbReference>
<dbReference type="OrthoDB" id="269083at2157"/>
<keyword evidence="3" id="KW-0813">Transport</keyword>
<evidence type="ECO:0000256" key="1">
    <source>
        <dbReference type="ARBA" id="ARBA00004141"/>
    </source>
</evidence>
<dbReference type="PANTHER" id="PTHR11562:SF17">
    <property type="entry name" value="RE54080P-RELATED"/>
    <property type="match status" value="1"/>
</dbReference>
<proteinExistence type="inferred from homology"/>
<dbReference type="Pfam" id="PF01545">
    <property type="entry name" value="Cation_efflux"/>
    <property type="match status" value="1"/>
</dbReference>
<evidence type="ECO:0000256" key="5">
    <source>
        <dbReference type="ARBA" id="ARBA00022989"/>
    </source>
</evidence>
<feature type="transmembrane region" description="Helical" evidence="9">
    <location>
        <begin position="131"/>
        <end position="154"/>
    </location>
</feature>
<feature type="transmembrane region" description="Helical" evidence="9">
    <location>
        <begin position="66"/>
        <end position="84"/>
    </location>
</feature>
<dbReference type="InterPro" id="IPR027469">
    <property type="entry name" value="Cation_efflux_TMD_sf"/>
</dbReference>
<dbReference type="GO" id="GO:0005385">
    <property type="term" value="F:zinc ion transmembrane transporter activity"/>
    <property type="evidence" value="ECO:0007669"/>
    <property type="project" value="TreeGrafter"/>
</dbReference>
<evidence type="ECO:0000259" key="11">
    <source>
        <dbReference type="Pfam" id="PF16916"/>
    </source>
</evidence>